<evidence type="ECO:0000313" key="3">
    <source>
        <dbReference type="Proteomes" id="UP001207582"/>
    </source>
</evidence>
<comment type="caution">
    <text evidence="2">The sequence shown here is derived from an EMBL/GenBank/DDBJ whole genome shotgun (WGS) entry which is preliminary data.</text>
</comment>
<feature type="compositionally biased region" description="Low complexity" evidence="1">
    <location>
        <begin position="313"/>
        <end position="322"/>
    </location>
</feature>
<name>A0ABT3J518_9RHOB</name>
<dbReference type="Proteomes" id="UP001207582">
    <property type="component" value="Unassembled WGS sequence"/>
</dbReference>
<protein>
    <submittedName>
        <fullName evidence="2">Uncharacterized protein</fullName>
    </submittedName>
</protein>
<organism evidence="2 3">
    <name type="scientific">Defluviimonas salinarum</name>
    <dbReference type="NCBI Taxonomy" id="2992147"/>
    <lineage>
        <taxon>Bacteria</taxon>
        <taxon>Pseudomonadati</taxon>
        <taxon>Pseudomonadota</taxon>
        <taxon>Alphaproteobacteria</taxon>
        <taxon>Rhodobacterales</taxon>
        <taxon>Paracoccaceae</taxon>
        <taxon>Albidovulum</taxon>
    </lineage>
</organism>
<reference evidence="2 3" key="1">
    <citation type="submission" date="2022-10" db="EMBL/GenBank/DDBJ databases">
        <title>Defluviimonas sp. CAU 1641 isolated from mud.</title>
        <authorList>
            <person name="Kim W."/>
        </authorList>
    </citation>
    <scope>NUCLEOTIDE SEQUENCE [LARGE SCALE GENOMIC DNA]</scope>
    <source>
        <strain evidence="2 3">CAU 1641</strain>
    </source>
</reference>
<keyword evidence="3" id="KW-1185">Reference proteome</keyword>
<proteinExistence type="predicted"/>
<evidence type="ECO:0000256" key="1">
    <source>
        <dbReference type="SAM" id="MobiDB-lite"/>
    </source>
</evidence>
<dbReference type="EMBL" id="JAPDOG010000011">
    <property type="protein sequence ID" value="MCW3782560.1"/>
    <property type="molecule type" value="Genomic_DNA"/>
</dbReference>
<accession>A0ABT3J518</accession>
<sequence length="343" mass="35049">MKTPLALLRGQTALAGAFVLAAGILMPGVSHADWIESALDPRCDQEDKDAISSAVRDAIEASVRRAEASIQAPTPVGDLGCLNDLMTAPLDTFSNIGGLLGSLTGGLGNFDAASLGIDMDVSGTICRLAAEKWAELTPPLSDLGGTLQGFASMPSDALGRISTGGFGSDGSGTMMPSYSGMMNLTDSSGYGGSIDNYVTPNTSPSVGVIPDYNDIADLSPEEIAAYEAASAQYEEELLQALGDYIGCRVTSGTVQYDRDNRTSQSSSCTFAPSEAPALPTSGAATAVATTAGVAAEFTSGEEAADREGGQVRPEAPTAAPAAIPMTPQQTIWDLMTNGATDGQ</sequence>
<gene>
    <name evidence="2" type="ORF">OM960_13290</name>
</gene>
<dbReference type="RefSeq" id="WP_264772293.1">
    <property type="nucleotide sequence ID" value="NZ_JAPDOG010000011.1"/>
</dbReference>
<feature type="region of interest" description="Disordered" evidence="1">
    <location>
        <begin position="301"/>
        <end position="322"/>
    </location>
</feature>
<evidence type="ECO:0000313" key="2">
    <source>
        <dbReference type="EMBL" id="MCW3782560.1"/>
    </source>
</evidence>